<dbReference type="Proteomes" id="UP000639338">
    <property type="component" value="Unassembled WGS sequence"/>
</dbReference>
<dbReference type="EMBL" id="JACMRX010000001">
    <property type="protein sequence ID" value="KAF7996664.1"/>
    <property type="molecule type" value="Genomic_DNA"/>
</dbReference>
<evidence type="ECO:0000313" key="2">
    <source>
        <dbReference type="EMBL" id="KAF7996664.1"/>
    </source>
</evidence>
<feature type="transmembrane region" description="Helical" evidence="1">
    <location>
        <begin position="68"/>
        <end position="89"/>
    </location>
</feature>
<reference evidence="2 3" key="1">
    <citation type="submission" date="2020-08" db="EMBL/GenBank/DDBJ databases">
        <title>Aphidius gifuensis genome sequencing and assembly.</title>
        <authorList>
            <person name="Du Z."/>
        </authorList>
    </citation>
    <scope>NUCLEOTIDE SEQUENCE [LARGE SCALE GENOMIC DNA]</scope>
    <source>
        <strain evidence="2">YNYX2018</strain>
        <tissue evidence="2">Adults</tissue>
    </source>
</reference>
<dbReference type="PANTHER" id="PTHR37159:SF1">
    <property type="entry name" value="GH11867P"/>
    <property type="match status" value="1"/>
</dbReference>
<proteinExistence type="predicted"/>
<dbReference type="PANTHER" id="PTHR37159">
    <property type="entry name" value="GH11867P"/>
    <property type="match status" value="1"/>
</dbReference>
<evidence type="ECO:0000313" key="3">
    <source>
        <dbReference type="Proteomes" id="UP000639338"/>
    </source>
</evidence>
<gene>
    <name evidence="2" type="ORF">HCN44_002310</name>
</gene>
<keyword evidence="1" id="KW-0812">Transmembrane</keyword>
<keyword evidence="3" id="KW-1185">Reference proteome</keyword>
<protein>
    <recommendedName>
        <fullName evidence="4">ER-bound oxygenase mpaB/mpaB'/Rubber oxygenase catalytic domain-containing protein</fullName>
    </recommendedName>
</protein>
<keyword evidence="1" id="KW-1133">Transmembrane helix</keyword>
<evidence type="ECO:0008006" key="4">
    <source>
        <dbReference type="Google" id="ProtNLM"/>
    </source>
</evidence>
<comment type="caution">
    <text evidence="2">The sequence shown here is derived from an EMBL/GenBank/DDBJ whole genome shotgun (WGS) entry which is preliminary data.</text>
</comment>
<organism evidence="2 3">
    <name type="scientific">Aphidius gifuensis</name>
    <name type="common">Parasitoid wasp</name>
    <dbReference type="NCBI Taxonomy" id="684658"/>
    <lineage>
        <taxon>Eukaryota</taxon>
        <taxon>Metazoa</taxon>
        <taxon>Ecdysozoa</taxon>
        <taxon>Arthropoda</taxon>
        <taxon>Hexapoda</taxon>
        <taxon>Insecta</taxon>
        <taxon>Pterygota</taxon>
        <taxon>Neoptera</taxon>
        <taxon>Endopterygota</taxon>
        <taxon>Hymenoptera</taxon>
        <taxon>Apocrita</taxon>
        <taxon>Ichneumonoidea</taxon>
        <taxon>Braconidae</taxon>
        <taxon>Aphidiinae</taxon>
        <taxon>Aphidius</taxon>
    </lineage>
</organism>
<name>A0A835CUY8_APHGI</name>
<dbReference type="OrthoDB" id="6361347at2759"/>
<accession>A0A835CUY8</accession>
<dbReference type="AlphaFoldDB" id="A0A835CUY8"/>
<keyword evidence="1" id="KW-0472">Membrane</keyword>
<evidence type="ECO:0000256" key="1">
    <source>
        <dbReference type="SAM" id="Phobius"/>
    </source>
</evidence>
<sequence length="347" mass="40476">MIIEATIMKVQKSIDEEQAATVEEHFQALIDDDSSIDDKIEKSSYENLPEWYNEELFKAGQCYYRRNLLSMAVVSILGVLSVIIIPTILRVLVWTKKSGTTCTAFKRYLETIIHIHSLYTADINNPNSRWWKSLNEIKLKHATNSRRSGESGPGGIYQRDMALTQFGFIGYALLVPDKLGLTNLKHERNGLNHFWRVVGYMLGISNKLNICRKDEIETTALCRLLQDKIYAKHMNDEPEKFNEMALALLGGLWYIDLTIDADCILYFWYEISGLKYAKPLGIYSQINYKYRKFVVYLLETPIIGFFIREYFNYYLSFCYWLAEVFPIFAKLRFGNVHSKIHLYTYSK</sequence>